<dbReference type="EMBL" id="CP106679">
    <property type="protein sequence ID" value="UXP32264.1"/>
    <property type="molecule type" value="Genomic_DNA"/>
</dbReference>
<dbReference type="Proteomes" id="UP001065174">
    <property type="component" value="Chromosome"/>
</dbReference>
<gene>
    <name evidence="2" type="ORF">N6H18_18150</name>
</gene>
<name>A0ABY6CR04_9BACT</name>
<keyword evidence="3" id="KW-1185">Reference proteome</keyword>
<evidence type="ECO:0000313" key="2">
    <source>
        <dbReference type="EMBL" id="UXP32264.1"/>
    </source>
</evidence>
<protein>
    <submittedName>
        <fullName evidence="2">SET domain-containing protein</fullName>
    </submittedName>
</protein>
<proteinExistence type="predicted"/>
<evidence type="ECO:0000313" key="3">
    <source>
        <dbReference type="Proteomes" id="UP001065174"/>
    </source>
</evidence>
<evidence type="ECO:0000259" key="1">
    <source>
        <dbReference type="PROSITE" id="PS50280"/>
    </source>
</evidence>
<reference evidence="2" key="1">
    <citation type="submission" date="2022-09" db="EMBL/GenBank/DDBJ databases">
        <title>Comparative genomics and taxonomic characterization of three novel marine species of genus Reichenbachiella exhibiting antioxidant and polysaccharide degradation activities.</title>
        <authorList>
            <person name="Muhammad N."/>
            <person name="Lee Y.-J."/>
            <person name="Ko J."/>
            <person name="Kim S.-G."/>
        </authorList>
    </citation>
    <scope>NUCLEOTIDE SEQUENCE</scope>
    <source>
        <strain evidence="2">BKB1-1</strain>
    </source>
</reference>
<feature type="domain" description="SET" evidence="1">
    <location>
        <begin position="4"/>
        <end position="112"/>
    </location>
</feature>
<accession>A0ABY6CR04</accession>
<dbReference type="InterPro" id="IPR001214">
    <property type="entry name" value="SET_dom"/>
</dbReference>
<sequence>MIHPKTELKYINDVVGYGVFATQMIPEGTIIYVKDSLEHVISPSDFLAHPQEMREVIDKYSYIDESGNRILSWDFGKYVNHCCNCNTISTGYGFEMAIRDIQAGEQITDEYGIFNIIQEMDLVCGESCCRKKIASDDFDKYYPEWDAKIKKSIPRLREVEQPLMVFVNPEVKMELDEYFNNPQSYKSVYSLKYHGPAKTSKARRSKKEKAIIPLDLVAPVQMRRAK</sequence>
<dbReference type="InterPro" id="IPR046341">
    <property type="entry name" value="SET_dom_sf"/>
</dbReference>
<organism evidence="2 3">
    <name type="scientific">Reichenbachiella agarivorans</name>
    <dbReference type="NCBI Taxonomy" id="2979464"/>
    <lineage>
        <taxon>Bacteria</taxon>
        <taxon>Pseudomonadati</taxon>
        <taxon>Bacteroidota</taxon>
        <taxon>Cytophagia</taxon>
        <taxon>Cytophagales</taxon>
        <taxon>Reichenbachiellaceae</taxon>
        <taxon>Reichenbachiella</taxon>
    </lineage>
</organism>
<dbReference type="RefSeq" id="WP_262309700.1">
    <property type="nucleotide sequence ID" value="NZ_CP106679.1"/>
</dbReference>
<dbReference type="Gene3D" id="2.170.270.10">
    <property type="entry name" value="SET domain"/>
    <property type="match status" value="1"/>
</dbReference>
<dbReference type="SUPFAM" id="SSF82199">
    <property type="entry name" value="SET domain"/>
    <property type="match status" value="1"/>
</dbReference>
<dbReference type="Pfam" id="PF00856">
    <property type="entry name" value="SET"/>
    <property type="match status" value="1"/>
</dbReference>
<dbReference type="PROSITE" id="PS50280">
    <property type="entry name" value="SET"/>
    <property type="match status" value="1"/>
</dbReference>